<dbReference type="OrthoDB" id="9790504at2"/>
<dbReference type="EMBL" id="RBAH01000007">
    <property type="protein sequence ID" value="RKN84647.1"/>
    <property type="molecule type" value="Genomic_DNA"/>
</dbReference>
<dbReference type="RefSeq" id="WP_120747390.1">
    <property type="nucleotide sequence ID" value="NZ_RBAH01000007.1"/>
</dbReference>
<evidence type="ECO:0000256" key="1">
    <source>
        <dbReference type="SAM" id="Phobius"/>
    </source>
</evidence>
<reference evidence="2 3" key="1">
    <citation type="journal article" date="2007" name="Int. J. Syst. Evol. Microbiol.">
        <title>Paenibacillus ginsengarvi sp. nov., isolated from soil from ginseng cultivation.</title>
        <authorList>
            <person name="Yoon M.H."/>
            <person name="Ten L.N."/>
            <person name="Im W.T."/>
        </authorList>
    </citation>
    <scope>NUCLEOTIDE SEQUENCE [LARGE SCALE GENOMIC DNA]</scope>
    <source>
        <strain evidence="2 3">KCTC 13059</strain>
    </source>
</reference>
<keyword evidence="1" id="KW-1133">Transmembrane helix</keyword>
<proteinExistence type="predicted"/>
<dbReference type="AlphaFoldDB" id="A0A3B0CJY1"/>
<organism evidence="2 3">
    <name type="scientific">Paenibacillus ginsengarvi</name>
    <dbReference type="NCBI Taxonomy" id="400777"/>
    <lineage>
        <taxon>Bacteria</taxon>
        <taxon>Bacillati</taxon>
        <taxon>Bacillota</taxon>
        <taxon>Bacilli</taxon>
        <taxon>Bacillales</taxon>
        <taxon>Paenibacillaceae</taxon>
        <taxon>Paenibacillus</taxon>
    </lineage>
</organism>
<comment type="caution">
    <text evidence="2">The sequence shown here is derived from an EMBL/GenBank/DDBJ whole genome shotgun (WGS) entry which is preliminary data.</text>
</comment>
<dbReference type="InterPro" id="IPR020144">
    <property type="entry name" value="SpoVAB"/>
</dbReference>
<evidence type="ECO:0000313" key="3">
    <source>
        <dbReference type="Proteomes" id="UP000282311"/>
    </source>
</evidence>
<feature type="transmembrane region" description="Helical" evidence="1">
    <location>
        <begin position="44"/>
        <end position="65"/>
    </location>
</feature>
<feature type="transmembrane region" description="Helical" evidence="1">
    <location>
        <begin position="116"/>
        <end position="139"/>
    </location>
</feature>
<dbReference type="Proteomes" id="UP000282311">
    <property type="component" value="Unassembled WGS sequence"/>
</dbReference>
<sequence length="141" mass="15070">MMTVLSLIAVVIVGVSGGLAVGGGMVAFLIVLDIVPRLAQITRAFHRVHFFEGAMVTGVLFWTFADFLNWHVALSPLVTVVVGLLVGCFNGMLAGALTEVLNVLPIMAKRLGLGAFIVWLLMAMVLGKVAGSLFEWIVFRA</sequence>
<feature type="transmembrane region" description="Helical" evidence="1">
    <location>
        <begin position="77"/>
        <end position="104"/>
    </location>
</feature>
<feature type="transmembrane region" description="Helical" evidence="1">
    <location>
        <begin position="6"/>
        <end position="32"/>
    </location>
</feature>
<keyword evidence="1" id="KW-0812">Transmembrane</keyword>
<gene>
    <name evidence="2" type="ORF">D7M11_11680</name>
</gene>
<accession>A0A3B0CJY1</accession>
<keyword evidence="1" id="KW-0472">Membrane</keyword>
<protein>
    <submittedName>
        <fullName evidence="2">Stage V sporulation protein AB</fullName>
    </submittedName>
</protein>
<keyword evidence="3" id="KW-1185">Reference proteome</keyword>
<evidence type="ECO:0000313" key="2">
    <source>
        <dbReference type="EMBL" id="RKN84647.1"/>
    </source>
</evidence>
<name>A0A3B0CJY1_9BACL</name>
<dbReference type="Pfam" id="PF13782">
    <property type="entry name" value="SpoVAB"/>
    <property type="match status" value="1"/>
</dbReference>